<dbReference type="InterPro" id="IPR002110">
    <property type="entry name" value="Ankyrin_rpt"/>
</dbReference>
<evidence type="ECO:0000313" key="3">
    <source>
        <dbReference type="Proteomes" id="UP000054241"/>
    </source>
</evidence>
<dbReference type="InterPro" id="IPR016024">
    <property type="entry name" value="ARM-type_fold"/>
</dbReference>
<keyword evidence="3" id="KW-1185">Reference proteome</keyword>
<dbReference type="SUPFAM" id="SSF48371">
    <property type="entry name" value="ARM repeat"/>
    <property type="match status" value="1"/>
</dbReference>
<dbReference type="Gene3D" id="1.25.10.10">
    <property type="entry name" value="Leucine-rich Repeat Variant"/>
    <property type="match status" value="1"/>
</dbReference>
<organism evidence="2 3">
    <name type="scientific">Streptomyces cellostaticus</name>
    <dbReference type="NCBI Taxonomy" id="67285"/>
    <lineage>
        <taxon>Bacteria</taxon>
        <taxon>Bacillati</taxon>
        <taxon>Actinomycetota</taxon>
        <taxon>Actinomycetes</taxon>
        <taxon>Kitasatosporales</taxon>
        <taxon>Streptomycetaceae</taxon>
        <taxon>Streptomyces</taxon>
    </lineage>
</organism>
<reference evidence="2 3" key="1">
    <citation type="submission" date="2015-10" db="EMBL/GenBank/DDBJ databases">
        <title>Draft genome sequence of Streptomyces cellostaticus DSM 40189, type strain for the species Streptomyces cellostaticus.</title>
        <authorList>
            <person name="Ruckert C."/>
            <person name="Winkler A."/>
            <person name="Kalinowski J."/>
            <person name="Kampfer P."/>
            <person name="Glaeser S."/>
        </authorList>
    </citation>
    <scope>NUCLEOTIDE SEQUENCE [LARGE SCALE GENOMIC DNA]</scope>
    <source>
        <strain evidence="2 3">DSM 40189</strain>
    </source>
</reference>
<dbReference type="InterPro" id="IPR011989">
    <property type="entry name" value="ARM-like"/>
</dbReference>
<dbReference type="PROSITE" id="PS50088">
    <property type="entry name" value="ANK_REPEAT"/>
    <property type="match status" value="1"/>
</dbReference>
<comment type="caution">
    <text evidence="2">The sequence shown here is derived from an EMBL/GenBank/DDBJ whole genome shotgun (WGS) entry which is preliminary data.</text>
</comment>
<dbReference type="InterPro" id="IPR036770">
    <property type="entry name" value="Ankyrin_rpt-contain_sf"/>
</dbReference>
<dbReference type="OrthoDB" id="4331932at2"/>
<dbReference type="SUPFAM" id="SSF48403">
    <property type="entry name" value="Ankyrin repeat"/>
    <property type="match status" value="1"/>
</dbReference>
<keyword evidence="1" id="KW-0040">ANK repeat</keyword>
<feature type="repeat" description="ANK" evidence="1">
    <location>
        <begin position="9"/>
        <end position="36"/>
    </location>
</feature>
<dbReference type="AlphaFoldDB" id="A0A124HCG5"/>
<dbReference type="Gene3D" id="1.25.40.20">
    <property type="entry name" value="Ankyrin repeat-containing domain"/>
    <property type="match status" value="1"/>
</dbReference>
<accession>A0A124HCG5</accession>
<proteinExistence type="predicted"/>
<sequence>MGAGDGGRLVAAVRRGDVEQVRELLEAGADPDTRDQSEGVPVLCLAVAAYDQPVAEALVTAGADPLRRLPDGTTPLLRAMDGGSLWLTWAVFPDVAVRPGPVREELLARARLRARTGPEADLRRRTGLPGPVERTRLEDETGCWYEQLTLGGLTLRDGHLAILTALEAKLRLRTPFAELLRRALAYPDRDHVVWSQSVSALGCRVDEETWTAAEGLSRDPDPLNRLFAADVLLSLIIGDLARGRQPFADRAKELVPWAERERDVEVLQVLLNALTWADGPEAEAVGLSYAAHPDPRVRSWTPDLLDAGTDRLGPESLAAVLALARDPDADVRGRTCYWLAHYRGTEPEIADVLLELTRDERQRTRAYAVAGLASRDDPRCVEAERRIGPLEAEGEYAHESLPLTAVWHYRRRQEERGSDG</sequence>
<name>A0A124HCG5_9ACTN</name>
<dbReference type="RefSeq" id="WP_067002004.1">
    <property type="nucleotide sequence ID" value="NZ_BNDU01000006.1"/>
</dbReference>
<dbReference type="STRING" id="67285.AQI88_21780"/>
<dbReference type="Proteomes" id="UP000054241">
    <property type="component" value="Unassembled WGS sequence"/>
</dbReference>
<evidence type="ECO:0000313" key="2">
    <source>
        <dbReference type="EMBL" id="KUM94343.1"/>
    </source>
</evidence>
<protein>
    <submittedName>
        <fullName evidence="2">Uncharacterized protein</fullName>
    </submittedName>
</protein>
<gene>
    <name evidence="2" type="ORF">AQI88_21780</name>
</gene>
<dbReference type="EMBL" id="LMWL01000038">
    <property type="protein sequence ID" value="KUM94343.1"/>
    <property type="molecule type" value="Genomic_DNA"/>
</dbReference>
<evidence type="ECO:0000256" key="1">
    <source>
        <dbReference type="PROSITE-ProRule" id="PRU00023"/>
    </source>
</evidence>
<dbReference type="Pfam" id="PF00023">
    <property type="entry name" value="Ank"/>
    <property type="match status" value="1"/>
</dbReference>